<keyword evidence="1" id="KW-0732">Signal</keyword>
<dbReference type="EMBL" id="JASJQH010000944">
    <property type="protein sequence ID" value="KAK9762473.1"/>
    <property type="molecule type" value="Genomic_DNA"/>
</dbReference>
<feature type="non-terminal residue" evidence="2">
    <location>
        <position position="85"/>
    </location>
</feature>
<name>A0ABR2WLR2_9FUNG</name>
<evidence type="ECO:0000313" key="3">
    <source>
        <dbReference type="Proteomes" id="UP001479436"/>
    </source>
</evidence>
<reference evidence="2 3" key="1">
    <citation type="submission" date="2023-04" db="EMBL/GenBank/DDBJ databases">
        <title>Genome of Basidiobolus ranarum AG-B5.</title>
        <authorList>
            <person name="Stajich J.E."/>
            <person name="Carter-House D."/>
            <person name="Gryganskyi A."/>
        </authorList>
    </citation>
    <scope>NUCLEOTIDE SEQUENCE [LARGE SCALE GENOMIC DNA]</scope>
    <source>
        <strain evidence="2 3">AG-B5</strain>
    </source>
</reference>
<accession>A0ABR2WLR2</accession>
<proteinExistence type="predicted"/>
<evidence type="ECO:0000313" key="2">
    <source>
        <dbReference type="EMBL" id="KAK9762473.1"/>
    </source>
</evidence>
<evidence type="ECO:0000256" key="1">
    <source>
        <dbReference type="SAM" id="SignalP"/>
    </source>
</evidence>
<feature type="chain" id="PRO_5046932458" description="Extracellular membrane protein CFEM domain-containing protein" evidence="1">
    <location>
        <begin position="20"/>
        <end position="85"/>
    </location>
</feature>
<comment type="caution">
    <text evidence="2">The sequence shown here is derived from an EMBL/GenBank/DDBJ whole genome shotgun (WGS) entry which is preliminary data.</text>
</comment>
<protein>
    <recommendedName>
        <fullName evidence="4">Extracellular membrane protein CFEM domain-containing protein</fullName>
    </recommendedName>
</protein>
<evidence type="ECO:0008006" key="4">
    <source>
        <dbReference type="Google" id="ProtNLM"/>
    </source>
</evidence>
<organism evidence="2 3">
    <name type="scientific">Basidiobolus ranarum</name>
    <dbReference type="NCBI Taxonomy" id="34480"/>
    <lineage>
        <taxon>Eukaryota</taxon>
        <taxon>Fungi</taxon>
        <taxon>Fungi incertae sedis</taxon>
        <taxon>Zoopagomycota</taxon>
        <taxon>Entomophthoromycotina</taxon>
        <taxon>Basidiobolomycetes</taxon>
        <taxon>Basidiobolales</taxon>
        <taxon>Basidiobolaceae</taxon>
        <taxon>Basidiobolus</taxon>
    </lineage>
</organism>
<sequence length="85" mass="8803">MMKVFAIITTTYLIASSQAATNYLPKAGAGNQCEAADTYNQCIDNGLATTCSPTDNTCNCKQAQILVACVNYCTKDLGIAGLGAA</sequence>
<feature type="signal peptide" evidence="1">
    <location>
        <begin position="1"/>
        <end position="19"/>
    </location>
</feature>
<keyword evidence="3" id="KW-1185">Reference proteome</keyword>
<dbReference type="Proteomes" id="UP001479436">
    <property type="component" value="Unassembled WGS sequence"/>
</dbReference>
<gene>
    <name evidence="2" type="ORF">K7432_011751</name>
</gene>